<name>A0A8X6MCS4_NEPPI</name>
<comment type="caution">
    <text evidence="3">The sequence shown here is derived from an EMBL/GenBank/DDBJ whole genome shotgun (WGS) entry which is preliminary data.</text>
</comment>
<keyword evidence="4" id="KW-1185">Reference proteome</keyword>
<dbReference type="InterPro" id="IPR013785">
    <property type="entry name" value="Aldolase_TIM"/>
</dbReference>
<sequence length="60" mass="6462">MKGRDEFEKPAINQMHIDKETVIKVNYISGEDAKMAVAAGASAIYVSNHGGRELDGSLPT</sequence>
<dbReference type="InterPro" id="IPR000262">
    <property type="entry name" value="FMN-dep_DH"/>
</dbReference>
<reference evidence="3" key="1">
    <citation type="submission" date="2020-08" db="EMBL/GenBank/DDBJ databases">
        <title>Multicomponent nature underlies the extraordinary mechanical properties of spider dragline silk.</title>
        <authorList>
            <person name="Kono N."/>
            <person name="Nakamura H."/>
            <person name="Mori M."/>
            <person name="Yoshida Y."/>
            <person name="Ohtoshi R."/>
            <person name="Malay A.D."/>
            <person name="Moran D.A.P."/>
            <person name="Tomita M."/>
            <person name="Numata K."/>
            <person name="Arakawa K."/>
        </authorList>
    </citation>
    <scope>NUCLEOTIDE SEQUENCE</scope>
</reference>
<proteinExistence type="predicted"/>
<evidence type="ECO:0000313" key="3">
    <source>
        <dbReference type="EMBL" id="GFS42211.1"/>
    </source>
</evidence>
<dbReference type="OrthoDB" id="25826at2759"/>
<evidence type="ECO:0000313" key="4">
    <source>
        <dbReference type="Proteomes" id="UP000887013"/>
    </source>
</evidence>
<organism evidence="3 4">
    <name type="scientific">Nephila pilipes</name>
    <name type="common">Giant wood spider</name>
    <name type="synonym">Nephila maculata</name>
    <dbReference type="NCBI Taxonomy" id="299642"/>
    <lineage>
        <taxon>Eukaryota</taxon>
        <taxon>Metazoa</taxon>
        <taxon>Ecdysozoa</taxon>
        <taxon>Arthropoda</taxon>
        <taxon>Chelicerata</taxon>
        <taxon>Arachnida</taxon>
        <taxon>Araneae</taxon>
        <taxon>Araneomorphae</taxon>
        <taxon>Entelegynae</taxon>
        <taxon>Araneoidea</taxon>
        <taxon>Nephilidae</taxon>
        <taxon>Nephila</taxon>
    </lineage>
</organism>
<comment type="cofactor">
    <cofactor evidence="1">
        <name>FMN</name>
        <dbReference type="ChEBI" id="CHEBI:58210"/>
    </cofactor>
</comment>
<protein>
    <recommendedName>
        <fullName evidence="2">FMN-dependent dehydrogenase domain-containing protein</fullName>
    </recommendedName>
</protein>
<gene>
    <name evidence="3" type="ORF">NPIL_27311</name>
</gene>
<accession>A0A8X6MCS4</accession>
<evidence type="ECO:0000256" key="1">
    <source>
        <dbReference type="ARBA" id="ARBA00001917"/>
    </source>
</evidence>
<dbReference type="Proteomes" id="UP000887013">
    <property type="component" value="Unassembled WGS sequence"/>
</dbReference>
<dbReference type="Gene3D" id="3.20.20.70">
    <property type="entry name" value="Aldolase class I"/>
    <property type="match status" value="1"/>
</dbReference>
<feature type="domain" description="FMN-dependent dehydrogenase" evidence="2">
    <location>
        <begin position="28"/>
        <end position="59"/>
    </location>
</feature>
<dbReference type="EMBL" id="BMAW01043993">
    <property type="protein sequence ID" value="GFS42211.1"/>
    <property type="molecule type" value="Genomic_DNA"/>
</dbReference>
<evidence type="ECO:0000259" key="2">
    <source>
        <dbReference type="Pfam" id="PF01070"/>
    </source>
</evidence>
<dbReference type="Pfam" id="PF01070">
    <property type="entry name" value="FMN_dh"/>
    <property type="match status" value="1"/>
</dbReference>
<dbReference type="SUPFAM" id="SSF51412">
    <property type="entry name" value="Inosine monophosphate dehydrogenase (IMPDH)"/>
    <property type="match status" value="1"/>
</dbReference>
<feature type="non-terminal residue" evidence="3">
    <location>
        <position position="1"/>
    </location>
</feature>
<dbReference type="GO" id="GO:0016491">
    <property type="term" value="F:oxidoreductase activity"/>
    <property type="evidence" value="ECO:0007669"/>
    <property type="project" value="InterPro"/>
</dbReference>
<dbReference type="AlphaFoldDB" id="A0A8X6MCS4"/>